<dbReference type="InterPro" id="IPR027417">
    <property type="entry name" value="P-loop_NTPase"/>
</dbReference>
<dbReference type="RefSeq" id="WP_255229387.1">
    <property type="nucleotide sequence ID" value="NZ_JAJEKE010000032.1"/>
</dbReference>
<reference evidence="1 2" key="1">
    <citation type="submission" date="2021-10" db="EMBL/GenBank/DDBJ databases">
        <title>Lutispora strain m25 sp. nov., a thermophilic, non-spore-forming bacterium isolated from a lab-scale methanogenic bioreactor digesting anaerobic sludge.</title>
        <authorList>
            <person name="El Houari A."/>
            <person name="Mcdonald J."/>
        </authorList>
    </citation>
    <scope>NUCLEOTIDE SEQUENCE [LARGE SCALE GENOMIC DNA]</scope>
    <source>
        <strain evidence="2">m25</strain>
    </source>
</reference>
<dbReference type="InterPro" id="IPR050238">
    <property type="entry name" value="DNA_Rep/Repair_Clamp_Loader"/>
</dbReference>
<protein>
    <submittedName>
        <fullName evidence="1">DNA polymerase III subunit delta</fullName>
    </submittedName>
</protein>
<dbReference type="Pfam" id="PF13177">
    <property type="entry name" value="DNA_pol3_delta2"/>
    <property type="match status" value="1"/>
</dbReference>
<evidence type="ECO:0000313" key="2">
    <source>
        <dbReference type="Proteomes" id="UP001651880"/>
    </source>
</evidence>
<dbReference type="Gene3D" id="3.40.50.300">
    <property type="entry name" value="P-loop containing nucleotide triphosphate hydrolases"/>
    <property type="match status" value="1"/>
</dbReference>
<dbReference type="PANTHER" id="PTHR11669">
    <property type="entry name" value="REPLICATION FACTOR C / DNA POLYMERASE III GAMMA-TAU SUBUNIT"/>
    <property type="match status" value="1"/>
</dbReference>
<accession>A0ABT1NKV6</accession>
<proteinExistence type="predicted"/>
<evidence type="ECO:0000313" key="1">
    <source>
        <dbReference type="EMBL" id="MCQ1531817.1"/>
    </source>
</evidence>
<gene>
    <name evidence="1" type="ORF">LJD61_20070</name>
</gene>
<comment type="caution">
    <text evidence="1">The sequence shown here is derived from an EMBL/GenBank/DDBJ whole genome shotgun (WGS) entry which is preliminary data.</text>
</comment>
<dbReference type="SUPFAM" id="SSF52540">
    <property type="entry name" value="P-loop containing nucleoside triphosphate hydrolases"/>
    <property type="match status" value="1"/>
</dbReference>
<name>A0ABT1NKV6_9FIRM</name>
<sequence length="330" mass="37143">MTSMDFNDIAGQEVLIQSLKNAISGNMVANAYIFNGPGGSGKRTLAEIFARAVNCKDPDNKPCNLCSSCKKTIAGANPDIIYIKPSGNSIKIDQIRRLIGDISVKPYESNCRVIIVQDGDKLTSESQDAFLKTLEEPEGNNIFILLTENYNTLLPTIISRCQVHNILRVNREDAKSVLSGLGLGNDEEIEFAIAKSDGIIGRAIEILKDKDFRRNPKEYEELLKVILEGGREELFSFSEKIIENKDDGIKLLLFLLSFFRDILVIKDDKGSEYMINKDISLNIIERYDKKLREESLFEIIDLIKQIIRSADFNVNMKNSIDSLLLRVLEV</sequence>
<organism evidence="1 2">
    <name type="scientific">Lutispora saccharofermentans</name>
    <dbReference type="NCBI Taxonomy" id="3024236"/>
    <lineage>
        <taxon>Bacteria</taxon>
        <taxon>Bacillati</taxon>
        <taxon>Bacillota</taxon>
        <taxon>Clostridia</taxon>
        <taxon>Lutisporales</taxon>
        <taxon>Lutisporaceae</taxon>
        <taxon>Lutispora</taxon>
    </lineage>
</organism>
<dbReference type="EMBL" id="JAJEKE010000032">
    <property type="protein sequence ID" value="MCQ1531817.1"/>
    <property type="molecule type" value="Genomic_DNA"/>
</dbReference>
<keyword evidence="2" id="KW-1185">Reference proteome</keyword>
<dbReference type="PANTHER" id="PTHR11669:SF8">
    <property type="entry name" value="DNA POLYMERASE III SUBUNIT DELTA"/>
    <property type="match status" value="1"/>
</dbReference>
<dbReference type="Proteomes" id="UP001651880">
    <property type="component" value="Unassembled WGS sequence"/>
</dbReference>